<keyword evidence="2" id="KW-0813">Transport</keyword>
<evidence type="ECO:0000256" key="7">
    <source>
        <dbReference type="ARBA" id="ARBA00022989"/>
    </source>
</evidence>
<dbReference type="GO" id="GO:0005886">
    <property type="term" value="C:plasma membrane"/>
    <property type="evidence" value="ECO:0007669"/>
    <property type="project" value="UniProtKB-SubCell"/>
</dbReference>
<reference evidence="12" key="1">
    <citation type="submission" date="2016-01" db="EMBL/GenBank/DDBJ databases">
        <authorList>
            <person name="Peeters C."/>
        </authorList>
    </citation>
    <scope>NUCLEOTIDE SEQUENCE [LARGE SCALE GENOMIC DNA]</scope>
    <source>
        <strain evidence="12">LMG 22940</strain>
    </source>
</reference>
<organism evidence="12 13">
    <name type="scientific">Caballeronia choica</name>
    <dbReference type="NCBI Taxonomy" id="326476"/>
    <lineage>
        <taxon>Bacteria</taxon>
        <taxon>Pseudomonadati</taxon>
        <taxon>Pseudomonadota</taxon>
        <taxon>Betaproteobacteria</taxon>
        <taxon>Burkholderiales</taxon>
        <taxon>Burkholderiaceae</taxon>
        <taxon>Caballeronia</taxon>
    </lineage>
</organism>
<evidence type="ECO:0000256" key="3">
    <source>
        <dbReference type="ARBA" id="ARBA00022475"/>
    </source>
</evidence>
<feature type="transmembrane region" description="Helical" evidence="11">
    <location>
        <begin position="264"/>
        <end position="282"/>
    </location>
</feature>
<evidence type="ECO:0000256" key="4">
    <source>
        <dbReference type="ARBA" id="ARBA00022519"/>
    </source>
</evidence>
<comment type="caution">
    <text evidence="12">The sequence shown here is derived from an EMBL/GenBank/DDBJ whole genome shotgun (WGS) entry which is preliminary data.</text>
</comment>
<sequence length="423" mass="43356">MSNEPQGAPQPERQTAPLLDRSDVRVKHATGISGAIAAFVERVRSGDLGSLPVIAGLVIIWTVFTSLNPVFLSADNLVNLLFDCSTVGVISLGIVCVLMVGQIDLSVGSMSGFASALLGMLWVNHGWPVLVAIVAAIVVGAVVGALYALLLNRLGMPSFVATLAGLLAILGMQLYVLGATGSINLPYGSTMVNLGQLMIIPAIVSYILALAPGAVILGVGLRTRERRRASNLSAPSVGSLLARSLAITVLLVVVVAYLNLGRGVPLMFGIFLGLAVVMDYALTRTRWGRSMSAVGGNHEAARRAGINVSAIYTSAFVLCASFAALGGVLTAARLASASQQAGSGDVNLNAIAAAVIGGTSLFGGRGSAYSAVLGIIVIQSIASGLTLLNLSSSLRFMITGAVLAIAVIVDSLARQSRVSHGRA</sequence>
<evidence type="ECO:0000256" key="1">
    <source>
        <dbReference type="ARBA" id="ARBA00004651"/>
    </source>
</evidence>
<evidence type="ECO:0000256" key="11">
    <source>
        <dbReference type="SAM" id="Phobius"/>
    </source>
</evidence>
<dbReference type="RefSeq" id="WP_087647337.1">
    <property type="nucleotide sequence ID" value="NZ_FCON02000074.1"/>
</dbReference>
<dbReference type="Pfam" id="PF02653">
    <property type="entry name" value="BPD_transp_2"/>
    <property type="match status" value="1"/>
</dbReference>
<accession>A0A158KBT3</accession>
<feature type="transmembrane region" description="Helical" evidence="11">
    <location>
        <begin position="240"/>
        <end position="258"/>
    </location>
</feature>
<feature type="transmembrane region" description="Helical" evidence="11">
    <location>
        <begin position="371"/>
        <end position="388"/>
    </location>
</feature>
<feature type="transmembrane region" description="Helical" evidence="11">
    <location>
        <begin position="51"/>
        <end position="71"/>
    </location>
</feature>
<keyword evidence="13" id="KW-1185">Reference proteome</keyword>
<evidence type="ECO:0000256" key="8">
    <source>
        <dbReference type="ARBA" id="ARBA00023136"/>
    </source>
</evidence>
<feature type="transmembrane region" description="Helical" evidence="11">
    <location>
        <begin position="310"/>
        <end position="334"/>
    </location>
</feature>
<dbReference type="PANTHER" id="PTHR32196:SF32">
    <property type="entry name" value="XYLOSE TRANSPORT SYSTEM PERMEASE PROTEIN XYLH"/>
    <property type="match status" value="1"/>
</dbReference>
<protein>
    <recommendedName>
        <fullName evidence="10">Xylose transport system permease protein XylH</fullName>
    </recommendedName>
</protein>
<keyword evidence="8 11" id="KW-0472">Membrane</keyword>
<evidence type="ECO:0000256" key="9">
    <source>
        <dbReference type="ARBA" id="ARBA00035611"/>
    </source>
</evidence>
<feature type="transmembrane region" description="Helical" evidence="11">
    <location>
        <begin position="129"/>
        <end position="151"/>
    </location>
</feature>
<evidence type="ECO:0000256" key="10">
    <source>
        <dbReference type="ARBA" id="ARBA00035686"/>
    </source>
</evidence>
<dbReference type="EMBL" id="FCON02000074">
    <property type="protein sequence ID" value="SAL77871.1"/>
    <property type="molecule type" value="Genomic_DNA"/>
</dbReference>
<keyword evidence="7 11" id="KW-1133">Transmembrane helix</keyword>
<feature type="transmembrane region" description="Helical" evidence="11">
    <location>
        <begin position="346"/>
        <end position="364"/>
    </location>
</feature>
<evidence type="ECO:0000313" key="13">
    <source>
        <dbReference type="Proteomes" id="UP000054770"/>
    </source>
</evidence>
<feature type="transmembrane region" description="Helical" evidence="11">
    <location>
        <begin position="77"/>
        <end position="98"/>
    </location>
</feature>
<comment type="subcellular location">
    <subcellularLocation>
        <location evidence="1">Cell membrane</location>
        <topology evidence="1">Multi-pass membrane protein</topology>
    </subcellularLocation>
</comment>
<feature type="transmembrane region" description="Helical" evidence="11">
    <location>
        <begin position="158"/>
        <end position="177"/>
    </location>
</feature>
<dbReference type="CDD" id="cd06579">
    <property type="entry name" value="TM_PBP1_transp_AraH_like"/>
    <property type="match status" value="1"/>
</dbReference>
<dbReference type="OrthoDB" id="9799990at2"/>
<name>A0A158KBT3_9BURK</name>
<proteinExistence type="predicted"/>
<dbReference type="InterPro" id="IPR001851">
    <property type="entry name" value="ABC_transp_permease"/>
</dbReference>
<evidence type="ECO:0000256" key="6">
    <source>
        <dbReference type="ARBA" id="ARBA00022692"/>
    </source>
</evidence>
<gene>
    <name evidence="12" type="ORF">AWB68_05296</name>
</gene>
<dbReference type="Proteomes" id="UP000054770">
    <property type="component" value="Unassembled WGS sequence"/>
</dbReference>
<dbReference type="AlphaFoldDB" id="A0A158KBT3"/>
<feature type="transmembrane region" description="Helical" evidence="11">
    <location>
        <begin position="197"/>
        <end position="219"/>
    </location>
</feature>
<evidence type="ECO:0000256" key="5">
    <source>
        <dbReference type="ARBA" id="ARBA00022597"/>
    </source>
</evidence>
<keyword evidence="3" id="KW-1003">Cell membrane</keyword>
<dbReference type="GO" id="GO:0022857">
    <property type="term" value="F:transmembrane transporter activity"/>
    <property type="evidence" value="ECO:0007669"/>
    <property type="project" value="InterPro"/>
</dbReference>
<comment type="function">
    <text evidence="9">Part of the binding-protein-dependent transport system for D-xylose. Probably responsible for the translocation of the substrate across the membrane.</text>
</comment>
<keyword evidence="6 11" id="KW-0812">Transmembrane</keyword>
<keyword evidence="4" id="KW-0997">Cell inner membrane</keyword>
<dbReference type="PANTHER" id="PTHR32196">
    <property type="entry name" value="ABC TRANSPORTER PERMEASE PROTEIN YPHD-RELATED-RELATED"/>
    <property type="match status" value="1"/>
</dbReference>
<keyword evidence="5" id="KW-0762">Sugar transport</keyword>
<evidence type="ECO:0000313" key="12">
    <source>
        <dbReference type="EMBL" id="SAL77871.1"/>
    </source>
</evidence>
<feature type="transmembrane region" description="Helical" evidence="11">
    <location>
        <begin position="394"/>
        <end position="413"/>
    </location>
</feature>
<evidence type="ECO:0000256" key="2">
    <source>
        <dbReference type="ARBA" id="ARBA00022448"/>
    </source>
</evidence>